<proteinExistence type="predicted"/>
<organism evidence="1 2">
    <name type="scientific">Bagarius yarrelli</name>
    <name type="common">Goonch</name>
    <name type="synonym">Bagrus yarrelli</name>
    <dbReference type="NCBI Taxonomy" id="175774"/>
    <lineage>
        <taxon>Eukaryota</taxon>
        <taxon>Metazoa</taxon>
        <taxon>Chordata</taxon>
        <taxon>Craniata</taxon>
        <taxon>Vertebrata</taxon>
        <taxon>Euteleostomi</taxon>
        <taxon>Actinopterygii</taxon>
        <taxon>Neopterygii</taxon>
        <taxon>Teleostei</taxon>
        <taxon>Ostariophysi</taxon>
        <taxon>Siluriformes</taxon>
        <taxon>Sisoridae</taxon>
        <taxon>Sisorinae</taxon>
        <taxon>Bagarius</taxon>
    </lineage>
</organism>
<evidence type="ECO:0000313" key="1">
    <source>
        <dbReference type="EMBL" id="TSK22532.1"/>
    </source>
</evidence>
<comment type="caution">
    <text evidence="1">The sequence shown here is derived from an EMBL/GenBank/DDBJ whole genome shotgun (WGS) entry which is preliminary data.</text>
</comment>
<evidence type="ECO:0000313" key="2">
    <source>
        <dbReference type="Proteomes" id="UP000319801"/>
    </source>
</evidence>
<keyword evidence="2" id="KW-1185">Reference proteome</keyword>
<accession>A0A556TMF5</accession>
<dbReference type="AlphaFoldDB" id="A0A556TMF5"/>
<gene>
    <name evidence="1" type="ORF">Baya_1890</name>
</gene>
<dbReference type="Proteomes" id="UP000319801">
    <property type="component" value="Unassembled WGS sequence"/>
</dbReference>
<sequence>MKSHTDYSRWAWQWCRISSCLHRHGCKCHCKGKWLRSIPLSLFLLRALCSAFSPSQDPISPSERLYQTLKSVTDWQKRSSEKECEKQ</sequence>
<dbReference type="EMBL" id="VCAZ01000006">
    <property type="protein sequence ID" value="TSK22532.1"/>
    <property type="molecule type" value="Genomic_DNA"/>
</dbReference>
<name>A0A556TMF5_BAGYA</name>
<reference evidence="1 2" key="1">
    <citation type="journal article" date="2019" name="Genome Biol. Evol.">
        <title>Whole-Genome Sequencing of the Giant Devil Catfish, Bagarius yarrelli.</title>
        <authorList>
            <person name="Jiang W."/>
            <person name="Lv Y."/>
            <person name="Cheng L."/>
            <person name="Yang K."/>
            <person name="Chao B."/>
            <person name="Wang X."/>
            <person name="Li Y."/>
            <person name="Pan X."/>
            <person name="You X."/>
            <person name="Zhang Y."/>
            <person name="Yang J."/>
            <person name="Li J."/>
            <person name="Zhang X."/>
            <person name="Liu S."/>
            <person name="Sun C."/>
            <person name="Yang J."/>
            <person name="Shi Q."/>
        </authorList>
    </citation>
    <scope>NUCLEOTIDE SEQUENCE [LARGE SCALE GENOMIC DNA]</scope>
    <source>
        <strain evidence="1">JWS20170419001</strain>
        <tissue evidence="1">Muscle</tissue>
    </source>
</reference>
<protein>
    <submittedName>
        <fullName evidence="1">Uncharacterized protein</fullName>
    </submittedName>
</protein>